<name>A0A2M8P472_9CHLR</name>
<proteinExistence type="predicted"/>
<dbReference type="EMBL" id="PGTK01000001">
    <property type="protein sequence ID" value="PJF32349.1"/>
    <property type="molecule type" value="Genomic_DNA"/>
</dbReference>
<evidence type="ECO:0000259" key="1">
    <source>
        <dbReference type="Pfam" id="PF08448"/>
    </source>
</evidence>
<organism evidence="2 3">
    <name type="scientific">Candidatus Thermofonsia Clade 1 bacterium</name>
    <dbReference type="NCBI Taxonomy" id="2364210"/>
    <lineage>
        <taxon>Bacteria</taxon>
        <taxon>Bacillati</taxon>
        <taxon>Chloroflexota</taxon>
        <taxon>Candidatus Thermofontia</taxon>
        <taxon>Candidatus Thermofonsia Clade 1</taxon>
    </lineage>
</organism>
<evidence type="ECO:0000313" key="2">
    <source>
        <dbReference type="EMBL" id="PJF32349.1"/>
    </source>
</evidence>
<accession>A0A2M8P472</accession>
<dbReference type="SUPFAM" id="SSF55785">
    <property type="entry name" value="PYP-like sensor domain (PAS domain)"/>
    <property type="match status" value="1"/>
</dbReference>
<evidence type="ECO:0000313" key="3">
    <source>
        <dbReference type="Proteomes" id="UP000228921"/>
    </source>
</evidence>
<dbReference type="Proteomes" id="UP000228921">
    <property type="component" value="Unassembled WGS sequence"/>
</dbReference>
<protein>
    <recommendedName>
        <fullName evidence="1">PAS fold-4 domain-containing protein</fullName>
    </recommendedName>
</protein>
<sequence>MGNGTVVDFGLSELAFTQAILDALPDHVAILAADGTILAVNAAWREFARQNGDPQTLHTDVGTNYFDVCRRASAPESVEALSTLEGMHAVLQGELADFQLEYPCHSPDRERWFLLHVTPIRAAAHSAPSGLLVRHIEITERVISARKAWQARTQQEINSVAQLNAPAAPVTGQLFGAQALYQSQPRLFERLSAEYRELLDQAVAQRPFGEWHERSEALRRLAARLGALRAVPRDIIELHVRTMRAIMDDESNLKAEVYAEEGRLAVLELMGYLASFYRTYALGILRAALPNPLRED</sequence>
<dbReference type="Pfam" id="PF08448">
    <property type="entry name" value="PAS_4"/>
    <property type="match status" value="1"/>
</dbReference>
<feature type="domain" description="PAS fold-4" evidence="1">
    <location>
        <begin position="21"/>
        <end position="142"/>
    </location>
</feature>
<dbReference type="InterPro" id="IPR013656">
    <property type="entry name" value="PAS_4"/>
</dbReference>
<dbReference type="Gene3D" id="3.30.450.20">
    <property type="entry name" value="PAS domain"/>
    <property type="match status" value="1"/>
</dbReference>
<comment type="caution">
    <text evidence="2">The sequence shown here is derived from an EMBL/GenBank/DDBJ whole genome shotgun (WGS) entry which is preliminary data.</text>
</comment>
<dbReference type="InterPro" id="IPR035965">
    <property type="entry name" value="PAS-like_dom_sf"/>
</dbReference>
<dbReference type="AlphaFoldDB" id="A0A2M8P472"/>
<reference evidence="2 3" key="1">
    <citation type="submission" date="2017-11" db="EMBL/GenBank/DDBJ databases">
        <title>Evolution of Phototrophy in the Chloroflexi Phylum Driven by Horizontal Gene Transfer.</title>
        <authorList>
            <person name="Ward L.M."/>
            <person name="Hemp J."/>
            <person name="Shih P.M."/>
            <person name="Mcglynn S.E."/>
            <person name="Fischer W."/>
        </authorList>
    </citation>
    <scope>NUCLEOTIDE SEQUENCE [LARGE SCALE GENOMIC DNA]</scope>
    <source>
        <strain evidence="2">CP2_2F</strain>
    </source>
</reference>
<gene>
    <name evidence="2" type="ORF">CUN51_01590</name>
</gene>